<evidence type="ECO:0000256" key="1">
    <source>
        <dbReference type="SAM" id="MobiDB-lite"/>
    </source>
</evidence>
<feature type="compositionally biased region" description="Basic and acidic residues" evidence="1">
    <location>
        <begin position="651"/>
        <end position="662"/>
    </location>
</feature>
<proteinExistence type="predicted"/>
<reference evidence="2" key="1">
    <citation type="submission" date="2025-08" db="UniProtKB">
        <authorList>
            <consortium name="RefSeq"/>
        </authorList>
    </citation>
    <scope>IDENTIFICATION</scope>
    <source>
        <tissue evidence="2">Whole insect</tissue>
    </source>
</reference>
<dbReference type="AlphaFoldDB" id="A0A6P7FZ28"/>
<feature type="region of interest" description="Disordered" evidence="1">
    <location>
        <begin position="569"/>
        <end position="590"/>
    </location>
</feature>
<feature type="region of interest" description="Disordered" evidence="1">
    <location>
        <begin position="608"/>
        <end position="679"/>
    </location>
</feature>
<feature type="compositionally biased region" description="Basic and acidic residues" evidence="1">
    <location>
        <begin position="571"/>
        <end position="586"/>
    </location>
</feature>
<sequence length="679" mass="76832">MDRLEKNAKLRPTRSVSFTLPEDTFSGFKSTSFQQSGKQFGQQQSSITVSGNSGQKYQIYQKSQPLVWSVQSSGQEVNGQGSGFIQQSYPDGNVKFSSLKWNSQGVNPGEQKFTFSQKVSDKDGLLNDQEFGQFGKVFQELKSSSNAFNRFGTSQHGSSLDSFPTNLDFQSVNDDLFLNHRFNVGNSLRNKMKVFKQMSTIGQSGIASEENGKVNNILQSKDIDQRDFDLNSLLDLMKQPSDQQSGKVLQISQQRSVQSEQPFGLISKTTSTQFSQKPHYVNRSPVLDLLAQLADQNSRKILQTTQHRSFLTEQPSKLGIKASTNEFGQSKSQHQSFHVTDQLNNLNKLFIVNREEDKGIDLQKNRRIEDLLDILSKHSNQISNGRLQQTQHKSTLAEQPIQFMTVGTNHQAAQRIPSQEFTTTQLNSLNQPFRLHREETKEQGFHDQSNHKVSEFGDSLDFGAKQSNPPSSVVVQQDSGIRLNNLQIDQPYTLFKKATTDQSNQIIQQNGDQKHVKHLYGLNELFDKQPKMNKDLDLQEDLVSKHHQQISNDMLQQNSQVDASNLFKKTTTHESSQKMQSSEHKSRLITSGQLQYAEQPFSILHTHTEESNHHSEKSNNMEHESSHTSLQIGDVSRPYEVVRTQTNHKVTKVEQSSKSEKRSTRRVTVQGPTLQVVGG</sequence>
<protein>
    <submittedName>
        <fullName evidence="2">Uncharacterized protein LOC114335699 isoform X2</fullName>
    </submittedName>
</protein>
<feature type="compositionally biased region" description="Basic and acidic residues" evidence="1">
    <location>
        <begin position="608"/>
        <end position="626"/>
    </location>
</feature>
<dbReference type="RefSeq" id="XP_028141781.1">
    <property type="nucleotide sequence ID" value="XM_028285980.1"/>
</dbReference>
<name>A0A6P7FZ28_DIAVI</name>
<organism evidence="2">
    <name type="scientific">Diabrotica virgifera virgifera</name>
    <name type="common">western corn rootworm</name>
    <dbReference type="NCBI Taxonomy" id="50390"/>
    <lineage>
        <taxon>Eukaryota</taxon>
        <taxon>Metazoa</taxon>
        <taxon>Ecdysozoa</taxon>
        <taxon>Arthropoda</taxon>
        <taxon>Hexapoda</taxon>
        <taxon>Insecta</taxon>
        <taxon>Pterygota</taxon>
        <taxon>Neoptera</taxon>
        <taxon>Endopterygota</taxon>
        <taxon>Coleoptera</taxon>
        <taxon>Polyphaga</taxon>
        <taxon>Cucujiformia</taxon>
        <taxon>Chrysomeloidea</taxon>
        <taxon>Chrysomelidae</taxon>
        <taxon>Galerucinae</taxon>
        <taxon>Diabroticina</taxon>
        <taxon>Diabroticites</taxon>
        <taxon>Diabrotica</taxon>
    </lineage>
</organism>
<gene>
    <name evidence="2" type="primary">LOC114335699</name>
</gene>
<evidence type="ECO:0000313" key="2">
    <source>
        <dbReference type="RefSeq" id="XP_028141781.1"/>
    </source>
</evidence>
<accession>A0A6P7FZ28</accession>